<feature type="coiled-coil region" evidence="1">
    <location>
        <begin position="24"/>
        <end position="101"/>
    </location>
</feature>
<dbReference type="EMBL" id="CAJOAZ010031516">
    <property type="protein sequence ID" value="CAF4440591.1"/>
    <property type="molecule type" value="Genomic_DNA"/>
</dbReference>
<protein>
    <submittedName>
        <fullName evidence="2">Uncharacterized protein</fullName>
    </submittedName>
</protein>
<name>A0A820RM42_9BILA</name>
<keyword evidence="1" id="KW-0175">Coiled coil</keyword>
<evidence type="ECO:0000256" key="1">
    <source>
        <dbReference type="SAM" id="Coils"/>
    </source>
</evidence>
<evidence type="ECO:0000313" key="2">
    <source>
        <dbReference type="EMBL" id="CAF4440591.1"/>
    </source>
</evidence>
<feature type="non-terminal residue" evidence="2">
    <location>
        <position position="1"/>
    </location>
</feature>
<organism evidence="2 3">
    <name type="scientific">Adineta steineri</name>
    <dbReference type="NCBI Taxonomy" id="433720"/>
    <lineage>
        <taxon>Eukaryota</taxon>
        <taxon>Metazoa</taxon>
        <taxon>Spiralia</taxon>
        <taxon>Gnathifera</taxon>
        <taxon>Rotifera</taxon>
        <taxon>Eurotatoria</taxon>
        <taxon>Bdelloidea</taxon>
        <taxon>Adinetida</taxon>
        <taxon>Adinetidae</taxon>
        <taxon>Adineta</taxon>
    </lineage>
</organism>
<feature type="non-terminal residue" evidence="2">
    <location>
        <position position="102"/>
    </location>
</feature>
<dbReference type="AlphaFoldDB" id="A0A820RM42"/>
<reference evidence="2" key="1">
    <citation type="submission" date="2021-02" db="EMBL/GenBank/DDBJ databases">
        <authorList>
            <person name="Nowell W R."/>
        </authorList>
    </citation>
    <scope>NUCLEOTIDE SEQUENCE</scope>
</reference>
<evidence type="ECO:0000313" key="3">
    <source>
        <dbReference type="Proteomes" id="UP000663844"/>
    </source>
</evidence>
<dbReference type="Proteomes" id="UP000663844">
    <property type="component" value="Unassembled WGS sequence"/>
</dbReference>
<comment type="caution">
    <text evidence="2">The sequence shown here is derived from an EMBL/GenBank/DDBJ whole genome shotgun (WGS) entry which is preliminary data.</text>
</comment>
<accession>A0A820RM42</accession>
<sequence length="102" mass="12109">QYEQLNEEIEQINIQAKNIDPESLKRTEILVAEYEAVKKEESERRATYKNEKNELEQELSQLEIRLQSSSSEIDAAENEKIKQIEEQHQLVTNRLQNQRLLL</sequence>
<proteinExistence type="predicted"/>
<gene>
    <name evidence="2" type="ORF">OXD698_LOCUS53793</name>
</gene>